<dbReference type="InterPro" id="IPR010090">
    <property type="entry name" value="Phage_tape_meas"/>
</dbReference>
<comment type="caution">
    <text evidence="3">The sequence shown here is derived from an EMBL/GenBank/DDBJ whole genome shotgun (WGS) entry which is preliminary data.</text>
</comment>
<gene>
    <name evidence="3" type="ORF">H3147_27540</name>
</gene>
<dbReference type="AlphaFoldDB" id="A0A7W3X1P2"/>
<feature type="non-terminal residue" evidence="3">
    <location>
        <position position="1"/>
    </location>
</feature>
<feature type="non-terminal residue" evidence="3">
    <location>
        <position position="157"/>
    </location>
</feature>
<dbReference type="PANTHER" id="PTHR37813:SF1">
    <property type="entry name" value="FELS-2 PROPHAGE PROTEIN"/>
    <property type="match status" value="1"/>
</dbReference>
<name>A0A7W3X1P2_9ACTN</name>
<feature type="domain" description="Phage tail tape measure protein" evidence="2">
    <location>
        <begin position="32"/>
        <end position="156"/>
    </location>
</feature>
<dbReference type="EMBL" id="JABJXA010000425">
    <property type="protein sequence ID" value="MBB1262519.1"/>
    <property type="molecule type" value="Genomic_DNA"/>
</dbReference>
<evidence type="ECO:0000313" key="3">
    <source>
        <dbReference type="EMBL" id="MBB1262519.1"/>
    </source>
</evidence>
<dbReference type="Pfam" id="PF10145">
    <property type="entry name" value="PhageMin_Tail"/>
    <property type="match status" value="1"/>
</dbReference>
<dbReference type="PANTHER" id="PTHR37813">
    <property type="entry name" value="FELS-2 PROPHAGE PROTEIN"/>
    <property type="match status" value="1"/>
</dbReference>
<dbReference type="Proteomes" id="UP000517765">
    <property type="component" value="Unassembled WGS sequence"/>
</dbReference>
<accession>A0A7W3X1P2</accession>
<evidence type="ECO:0000259" key="2">
    <source>
        <dbReference type="Pfam" id="PF10145"/>
    </source>
</evidence>
<sequence>PIAQAMDFESAMADVKKVVDFDTPDGFEKMGNDIQELSRRLPMVPTDIAKIVAAAGQAGIASNELTRFAEDAAKMGVAFDTTAEDAGQTMATWRTAFRMGQDDVVVLADKINYLGNTGPASVQKISEVVNRIGALGEVAGLGSGPLAALGATVAGMG</sequence>
<organism evidence="3 4">
    <name type="scientific">Streptomyces alkaliterrae</name>
    <dbReference type="NCBI Taxonomy" id="2213162"/>
    <lineage>
        <taxon>Bacteria</taxon>
        <taxon>Bacillati</taxon>
        <taxon>Actinomycetota</taxon>
        <taxon>Actinomycetes</taxon>
        <taxon>Kitasatosporales</taxon>
        <taxon>Streptomycetaceae</taxon>
        <taxon>Streptomyces</taxon>
    </lineage>
</organism>
<evidence type="ECO:0000256" key="1">
    <source>
        <dbReference type="ARBA" id="ARBA00022612"/>
    </source>
</evidence>
<proteinExistence type="predicted"/>
<dbReference type="NCBIfam" id="TIGR01760">
    <property type="entry name" value="tape_meas_TP901"/>
    <property type="match status" value="1"/>
</dbReference>
<keyword evidence="1" id="KW-1188">Viral release from host cell</keyword>
<evidence type="ECO:0000313" key="4">
    <source>
        <dbReference type="Proteomes" id="UP000517765"/>
    </source>
</evidence>
<reference evidence="4" key="1">
    <citation type="submission" date="2020-05" db="EMBL/GenBank/DDBJ databases">
        <title>Classification of alakaliphilic streptomycetes isolated from an alkaline soil next to Lonar Crater, India and a proposal for the recognition of Streptomyces alkaliterrae sp. nov.</title>
        <authorList>
            <person name="Golinska P."/>
        </authorList>
    </citation>
    <scope>NUCLEOTIDE SEQUENCE [LARGE SCALE GENOMIC DNA]</scope>
    <source>
        <strain evidence="4">OF8</strain>
    </source>
</reference>
<protein>
    <submittedName>
        <fullName evidence="3">Phage tail tape measure protein</fullName>
    </submittedName>
</protein>